<comment type="subcellular location">
    <subcellularLocation>
        <location evidence="1">Cell membrane</location>
        <topology evidence="1">Multi-pass membrane protein</topology>
    </subcellularLocation>
</comment>
<feature type="transmembrane region" description="Helical" evidence="7">
    <location>
        <begin position="410"/>
        <end position="431"/>
    </location>
</feature>
<dbReference type="PRINTS" id="PR01036">
    <property type="entry name" value="TCRTETB"/>
</dbReference>
<dbReference type="Pfam" id="PF07690">
    <property type="entry name" value="MFS_1"/>
    <property type="match status" value="2"/>
</dbReference>
<name>A0A6A8LD42_BACVE</name>
<keyword evidence="6 7" id="KW-0472">Membrane</keyword>
<evidence type="ECO:0000256" key="2">
    <source>
        <dbReference type="ARBA" id="ARBA00022448"/>
    </source>
</evidence>
<feature type="transmembrane region" description="Helical" evidence="7">
    <location>
        <begin position="75"/>
        <end position="94"/>
    </location>
</feature>
<proteinExistence type="predicted"/>
<keyword evidence="2" id="KW-0813">Transport</keyword>
<keyword evidence="4 7" id="KW-0812">Transmembrane</keyword>
<evidence type="ECO:0000256" key="3">
    <source>
        <dbReference type="ARBA" id="ARBA00022475"/>
    </source>
</evidence>
<dbReference type="InterPro" id="IPR020846">
    <property type="entry name" value="MFS_dom"/>
</dbReference>
<keyword evidence="3" id="KW-1003">Cell membrane</keyword>
<feature type="transmembrane region" description="Helical" evidence="7">
    <location>
        <begin position="324"/>
        <end position="344"/>
    </location>
</feature>
<dbReference type="Gene3D" id="1.20.1720.10">
    <property type="entry name" value="Multidrug resistance protein D"/>
    <property type="match status" value="1"/>
</dbReference>
<dbReference type="EMBL" id="WKKV01000001">
    <property type="protein sequence ID" value="MSE00892.1"/>
    <property type="molecule type" value="Genomic_DNA"/>
</dbReference>
<organism evidence="9">
    <name type="scientific">Bacillus velezensis</name>
    <dbReference type="NCBI Taxonomy" id="492670"/>
    <lineage>
        <taxon>Bacteria</taxon>
        <taxon>Bacillati</taxon>
        <taxon>Bacillota</taxon>
        <taxon>Bacilli</taxon>
        <taxon>Bacillales</taxon>
        <taxon>Bacillaceae</taxon>
        <taxon>Bacillus</taxon>
        <taxon>Bacillus amyloliquefaciens group</taxon>
    </lineage>
</organism>
<feature type="transmembrane region" description="Helical" evidence="7">
    <location>
        <begin position="294"/>
        <end position="312"/>
    </location>
</feature>
<dbReference type="CDD" id="cd17321">
    <property type="entry name" value="MFS_MMR_MDR_like"/>
    <property type="match status" value="1"/>
</dbReference>
<evidence type="ECO:0000256" key="5">
    <source>
        <dbReference type="ARBA" id="ARBA00022989"/>
    </source>
</evidence>
<evidence type="ECO:0000256" key="6">
    <source>
        <dbReference type="ARBA" id="ARBA00023136"/>
    </source>
</evidence>
<gene>
    <name evidence="9" type="ORF">GKC39_02295</name>
</gene>
<dbReference type="InterPro" id="IPR011701">
    <property type="entry name" value="MFS"/>
</dbReference>
<dbReference type="GO" id="GO:0022857">
    <property type="term" value="F:transmembrane transporter activity"/>
    <property type="evidence" value="ECO:0007669"/>
    <property type="project" value="InterPro"/>
</dbReference>
<feature type="transmembrane region" description="Helical" evidence="7">
    <location>
        <begin position="164"/>
        <end position="183"/>
    </location>
</feature>
<protein>
    <submittedName>
        <fullName evidence="9">MFS transporter</fullName>
    </submittedName>
</protein>
<comment type="caution">
    <text evidence="9">The sequence shown here is derived from an EMBL/GenBank/DDBJ whole genome shotgun (WGS) entry which is preliminary data.</text>
</comment>
<dbReference type="InterPro" id="IPR036259">
    <property type="entry name" value="MFS_trans_sf"/>
</dbReference>
<feature type="transmembrane region" description="Helical" evidence="7">
    <location>
        <begin position="133"/>
        <end position="152"/>
    </location>
</feature>
<evidence type="ECO:0000256" key="4">
    <source>
        <dbReference type="ARBA" id="ARBA00022692"/>
    </source>
</evidence>
<dbReference type="PROSITE" id="PS50850">
    <property type="entry name" value="MFS"/>
    <property type="match status" value="1"/>
</dbReference>
<feature type="transmembrane region" description="Helical" evidence="7">
    <location>
        <begin position="383"/>
        <end position="404"/>
    </location>
</feature>
<evidence type="ECO:0000256" key="1">
    <source>
        <dbReference type="ARBA" id="ARBA00004651"/>
    </source>
</evidence>
<evidence type="ECO:0000313" key="9">
    <source>
        <dbReference type="EMBL" id="MSE00892.1"/>
    </source>
</evidence>
<feature type="transmembrane region" description="Helical" evidence="7">
    <location>
        <begin position="258"/>
        <end position="282"/>
    </location>
</feature>
<evidence type="ECO:0000259" key="8">
    <source>
        <dbReference type="PROSITE" id="PS50850"/>
    </source>
</evidence>
<accession>A0A6A8LD42</accession>
<feature type="transmembrane region" description="Helical" evidence="7">
    <location>
        <begin position="100"/>
        <end position="121"/>
    </location>
</feature>
<evidence type="ECO:0000256" key="7">
    <source>
        <dbReference type="SAM" id="Phobius"/>
    </source>
</evidence>
<feature type="transmembrane region" description="Helical" evidence="7">
    <location>
        <begin position="195"/>
        <end position="214"/>
    </location>
</feature>
<dbReference type="PANTHER" id="PTHR42718:SF46">
    <property type="entry name" value="BLR6921 PROTEIN"/>
    <property type="match status" value="1"/>
</dbReference>
<dbReference type="PANTHER" id="PTHR42718">
    <property type="entry name" value="MAJOR FACILITATOR SUPERFAMILY MULTIDRUG TRANSPORTER MFSC"/>
    <property type="match status" value="1"/>
</dbReference>
<dbReference type="RefSeq" id="WP_032858280.1">
    <property type="nucleotide sequence ID" value="NZ_CP029473.1"/>
</dbReference>
<feature type="transmembrane region" description="Helical" evidence="7">
    <location>
        <begin position="220"/>
        <end position="237"/>
    </location>
</feature>
<feature type="transmembrane region" description="Helical" evidence="7">
    <location>
        <begin position="350"/>
        <end position="371"/>
    </location>
</feature>
<feature type="domain" description="Major facilitator superfamily (MFS) profile" evidence="8">
    <location>
        <begin position="9"/>
        <end position="436"/>
    </location>
</feature>
<sequence>MGSKKEWALIVSLLLGAILVPINSTMIAVALSSISRSFSESIASITWVVTVYLIVMAVTQPIAGKLGDMYGNKKMYLWGVGLFLIASLGCALSPSLFLLIFFRALQAAGGALLTPNSIAIIRHVVSEKRLPKVFGFFGLGAGLGAALGPFIGSLLIESFSWHSIFWVNIPFLAIALVTALMMFPKYKEETSDAPLDIIGSVLLAGSIVSIILLTKNESSLGYWVYALLILVFVPLFFRRELRTKHPIIDFDLFKNTTFTSANLSVLLSNLMMYAVLLIMPLFMTGHFSMNTSHSGMALSVFSVFMSASNWGGAQLHQKWGARRMIFLSFGLMAAANLLFLLLVYSHSVPFLMASLIVGGIASGAGLTSMQVSSLATVEPGMSGIASGIFSTFRYFGSIISSALIGLISGFHILFIILIGVSVIGLFVSLGIKSGETVQTKKSHSA</sequence>
<feature type="transmembrane region" description="Helical" evidence="7">
    <location>
        <begin position="42"/>
        <end position="63"/>
    </location>
</feature>
<dbReference type="AlphaFoldDB" id="A0A6A8LD42"/>
<dbReference type="SUPFAM" id="SSF103473">
    <property type="entry name" value="MFS general substrate transporter"/>
    <property type="match status" value="1"/>
</dbReference>
<dbReference type="GO" id="GO:0005886">
    <property type="term" value="C:plasma membrane"/>
    <property type="evidence" value="ECO:0007669"/>
    <property type="project" value="UniProtKB-SubCell"/>
</dbReference>
<keyword evidence="5 7" id="KW-1133">Transmembrane helix</keyword>
<dbReference type="Gene3D" id="1.20.1250.20">
    <property type="entry name" value="MFS general substrate transporter like domains"/>
    <property type="match status" value="1"/>
</dbReference>
<reference evidence="9" key="1">
    <citation type="submission" date="2019-11" db="EMBL/GenBank/DDBJ databases">
        <title>Draft Genome Sequence of Plant Growth-Promoting Rhizosphere-Associated Bacteria.</title>
        <authorList>
            <person name="Vasilyev I.Y."/>
            <person name="Radchenko V."/>
            <person name="Ilnitskaya E.V."/>
        </authorList>
    </citation>
    <scope>NUCLEOTIDE SEQUENCE</scope>
    <source>
        <strain evidence="9">VRA_517_n</strain>
    </source>
</reference>